<dbReference type="Gene3D" id="1.25.40.10">
    <property type="entry name" value="Tetratricopeptide repeat domain"/>
    <property type="match status" value="1"/>
</dbReference>
<name>A0ABQ9ETQ0_TEGGR</name>
<feature type="compositionally biased region" description="Low complexity" evidence="1">
    <location>
        <begin position="458"/>
        <end position="536"/>
    </location>
</feature>
<comment type="caution">
    <text evidence="2">The sequence shown here is derived from an EMBL/GenBank/DDBJ whole genome shotgun (WGS) entry which is preliminary data.</text>
</comment>
<sequence length="733" mass="79753">MVKNAQDAIHKYFETLPKPAIKYKPKDPNLHLQLGLVLEERYYSEDIFGLKKEEGGEALPSFNFEAKESSKSEECDAICKLRGVDASTAPIALQLKAIDEEYHHLVNSGQSGKADHVMKLFVWKSKQASQEGAAAQKAADEESPLGQAYLKMMDALVLDEAKALYNFHVGRLLMVQGNYDDAVKRLEVTLGWNPAHQLARSYLGLALALQKTGPGARSKETIGYLLEAMEILLTELSKSSMSDADPSAVNPILYGDDLIRSTNVHLLRGIVQLGRLLQRNPDSKDCITAKDVFHISALLASQVLPRICKGDTYKQIEWILLDSHSNLLEMLSSNQSGNEKIIAQRCERLSALIFHSTIPMNDQLLALQETTCQKLVQIQPCNSHSLYLLGAAQFSKFENSPPGDAANKLLQDVKSSFGASISLEGKPAAGELPDSVKEQEWFQQKIKQEEEKKKAQEAKQAATAKPAAAGAKGAPAARGGPAARGAPAARGRGAPAAKAAPAVRGGARGGTQAARGGAAKAPAGKAAPAAGKAAAPQSKPHVCEPTPPPADKKPEAEPAKPAKPAEEPKQEQPSNAPINRKTYHPRLGLARAHKAANEIEESQKYYNEVIVMAPEVHDAYIELAEMLAKSNPAAAVEIYSKFPISDPPTFDDAYIIGEIVRLLMKAESYGDPKLEKYMILYGRVLGLPVLEKYVKILEDKFKTDLLKKVYAGVNMKAVDDPDLEAFFKFKCWI</sequence>
<organism evidence="2 3">
    <name type="scientific">Tegillarca granosa</name>
    <name type="common">Malaysian cockle</name>
    <name type="synonym">Anadara granosa</name>
    <dbReference type="NCBI Taxonomy" id="220873"/>
    <lineage>
        <taxon>Eukaryota</taxon>
        <taxon>Metazoa</taxon>
        <taxon>Spiralia</taxon>
        <taxon>Lophotrochozoa</taxon>
        <taxon>Mollusca</taxon>
        <taxon>Bivalvia</taxon>
        <taxon>Autobranchia</taxon>
        <taxon>Pteriomorphia</taxon>
        <taxon>Arcoida</taxon>
        <taxon>Arcoidea</taxon>
        <taxon>Arcidae</taxon>
        <taxon>Tegillarca</taxon>
    </lineage>
</organism>
<dbReference type="SUPFAM" id="SSF48452">
    <property type="entry name" value="TPR-like"/>
    <property type="match status" value="1"/>
</dbReference>
<proteinExistence type="predicted"/>
<gene>
    <name evidence="2" type="ORF">KUTeg_013414</name>
</gene>
<dbReference type="Proteomes" id="UP001217089">
    <property type="component" value="Unassembled WGS sequence"/>
</dbReference>
<accession>A0ABQ9ETQ0</accession>
<evidence type="ECO:0000313" key="2">
    <source>
        <dbReference type="EMBL" id="KAJ8308540.1"/>
    </source>
</evidence>
<feature type="region of interest" description="Disordered" evidence="1">
    <location>
        <begin position="449"/>
        <end position="581"/>
    </location>
</feature>
<reference evidence="2 3" key="1">
    <citation type="submission" date="2022-12" db="EMBL/GenBank/DDBJ databases">
        <title>Chromosome-level genome of Tegillarca granosa.</title>
        <authorList>
            <person name="Kim J."/>
        </authorList>
    </citation>
    <scope>NUCLEOTIDE SEQUENCE [LARGE SCALE GENOMIC DNA]</scope>
    <source>
        <strain evidence="2">Teg-2019</strain>
        <tissue evidence="2">Adductor muscle</tissue>
    </source>
</reference>
<feature type="compositionally biased region" description="Basic and acidic residues" evidence="1">
    <location>
        <begin position="550"/>
        <end position="570"/>
    </location>
</feature>
<dbReference type="InterPro" id="IPR011990">
    <property type="entry name" value="TPR-like_helical_dom_sf"/>
</dbReference>
<dbReference type="Pfam" id="PF13432">
    <property type="entry name" value="TPR_16"/>
    <property type="match status" value="2"/>
</dbReference>
<evidence type="ECO:0000313" key="3">
    <source>
        <dbReference type="Proteomes" id="UP001217089"/>
    </source>
</evidence>
<protein>
    <submittedName>
        <fullName evidence="2">Uncharacterized protein</fullName>
    </submittedName>
</protein>
<dbReference type="EMBL" id="JARBDR010000657">
    <property type="protein sequence ID" value="KAJ8308540.1"/>
    <property type="molecule type" value="Genomic_DNA"/>
</dbReference>
<keyword evidence="3" id="KW-1185">Reference proteome</keyword>
<evidence type="ECO:0000256" key="1">
    <source>
        <dbReference type="SAM" id="MobiDB-lite"/>
    </source>
</evidence>